<comment type="caution">
    <text evidence="2">The sequence shown here is derived from an EMBL/GenBank/DDBJ whole genome shotgun (WGS) entry which is preliminary data.</text>
</comment>
<dbReference type="RefSeq" id="WP_323306307.1">
    <property type="nucleotide sequence ID" value="NZ_JAYGHX010000010.1"/>
</dbReference>
<feature type="transmembrane region" description="Helical" evidence="1">
    <location>
        <begin position="12"/>
        <end position="33"/>
    </location>
</feature>
<gene>
    <name evidence="2" type="ORF">VB738_13900</name>
</gene>
<feature type="transmembrane region" description="Helical" evidence="1">
    <location>
        <begin position="161"/>
        <end position="179"/>
    </location>
</feature>
<evidence type="ECO:0008006" key="4">
    <source>
        <dbReference type="Google" id="ProtNLM"/>
    </source>
</evidence>
<evidence type="ECO:0000313" key="2">
    <source>
        <dbReference type="EMBL" id="MEA5392351.1"/>
    </source>
</evidence>
<dbReference type="Proteomes" id="UP001304461">
    <property type="component" value="Unassembled WGS sequence"/>
</dbReference>
<feature type="transmembrane region" description="Helical" evidence="1">
    <location>
        <begin position="39"/>
        <end position="57"/>
    </location>
</feature>
<keyword evidence="1" id="KW-1133">Transmembrane helix</keyword>
<reference evidence="2 3" key="1">
    <citation type="submission" date="2023-12" db="EMBL/GenBank/DDBJ databases">
        <title>Baltic Sea Cyanobacteria.</title>
        <authorList>
            <person name="Delbaje E."/>
            <person name="Fewer D.P."/>
            <person name="Shishido T.K."/>
        </authorList>
    </citation>
    <scope>NUCLEOTIDE SEQUENCE [LARGE SCALE GENOMIC DNA]</scope>
    <source>
        <strain evidence="2 3">UHCC 0139</strain>
    </source>
</reference>
<sequence>MIATPTAQRYPMAPLIRFTLLALYLALVLPLPVLAPGSLRLPLLLAAITGLLLVVAITSERVELDERELRVGYPPWCSWLLRRGWQLPWDRVTALTPVTTSQGGRVYYVRSGGEQGDRSGAAWLLPQRVARFEDFLERFSTATGITTEGIGRISPPWTYRLLALLCGLLLTGEAVALILRPA</sequence>
<keyword evidence="3" id="KW-1185">Reference proteome</keyword>
<proteinExistence type="predicted"/>
<name>A0ABU5RX48_9CYAN</name>
<evidence type="ECO:0000256" key="1">
    <source>
        <dbReference type="SAM" id="Phobius"/>
    </source>
</evidence>
<accession>A0ABU5RX48</accession>
<evidence type="ECO:0000313" key="3">
    <source>
        <dbReference type="Proteomes" id="UP001304461"/>
    </source>
</evidence>
<keyword evidence="1" id="KW-0472">Membrane</keyword>
<protein>
    <recommendedName>
        <fullName evidence="4">PH domain-containing protein</fullName>
    </recommendedName>
</protein>
<organism evidence="2 3">
    <name type="scientific">Cyanobium gracile UHCC 0139</name>
    <dbReference type="NCBI Taxonomy" id="3110308"/>
    <lineage>
        <taxon>Bacteria</taxon>
        <taxon>Bacillati</taxon>
        <taxon>Cyanobacteriota</taxon>
        <taxon>Cyanophyceae</taxon>
        <taxon>Synechococcales</taxon>
        <taxon>Prochlorococcaceae</taxon>
        <taxon>Cyanobium</taxon>
    </lineage>
</organism>
<dbReference type="EMBL" id="JAYGHX010000010">
    <property type="protein sequence ID" value="MEA5392351.1"/>
    <property type="molecule type" value="Genomic_DNA"/>
</dbReference>
<keyword evidence="1" id="KW-0812">Transmembrane</keyword>